<dbReference type="AlphaFoldDB" id="A0A2I0UFI0"/>
<evidence type="ECO:0000259" key="5">
    <source>
        <dbReference type="Pfam" id="PF23747"/>
    </source>
</evidence>
<dbReference type="GO" id="GO:0036128">
    <property type="term" value="C:CatSper complex"/>
    <property type="evidence" value="ECO:0007669"/>
    <property type="project" value="InterPro"/>
</dbReference>
<feature type="chain" id="PRO_5014129392" evidence="4">
    <location>
        <begin position="22"/>
        <end position="279"/>
    </location>
</feature>
<name>A0A2I0UFI0_LIMLA</name>
<dbReference type="PANTHER" id="PTHR33722">
    <property type="entry name" value="CATION CHANNEL SPERM-ASSOCIATED PROTEIN SUBUNIT DELTA-RELATED"/>
    <property type="match status" value="1"/>
</dbReference>
<dbReference type="GO" id="GO:0030317">
    <property type="term" value="P:flagellated sperm motility"/>
    <property type="evidence" value="ECO:0007669"/>
    <property type="project" value="TreeGrafter"/>
</dbReference>
<dbReference type="Pfam" id="PF23747">
    <property type="entry name" value="Ig-like_CATSPERD"/>
    <property type="match status" value="1"/>
</dbReference>
<protein>
    <submittedName>
        <fullName evidence="6">Cation channel sperm-associated protein subunit delta</fullName>
    </submittedName>
</protein>
<reference evidence="7" key="2">
    <citation type="submission" date="2017-12" db="EMBL/GenBank/DDBJ databases">
        <title>Genome sequence of the Bar-tailed Godwit (Limosa lapponica baueri).</title>
        <authorList>
            <person name="Lima N.C.B."/>
            <person name="Parody-Merino A.M."/>
            <person name="Battley P.F."/>
            <person name="Fidler A.E."/>
            <person name="Prosdocimi F."/>
        </authorList>
    </citation>
    <scope>NUCLEOTIDE SEQUENCE [LARGE SCALE GENOMIC DNA]</scope>
</reference>
<dbReference type="Proteomes" id="UP000233556">
    <property type="component" value="Unassembled WGS sequence"/>
</dbReference>
<dbReference type="EMBL" id="KZ505803">
    <property type="protein sequence ID" value="PKU44798.1"/>
    <property type="molecule type" value="Genomic_DNA"/>
</dbReference>
<gene>
    <name evidence="6" type="ORF">llap_4905</name>
</gene>
<evidence type="ECO:0000313" key="6">
    <source>
        <dbReference type="EMBL" id="PKU44798.1"/>
    </source>
</evidence>
<dbReference type="GO" id="GO:0048240">
    <property type="term" value="P:sperm capacitation"/>
    <property type="evidence" value="ECO:0007669"/>
    <property type="project" value="TreeGrafter"/>
</dbReference>
<proteinExistence type="inferred from homology"/>
<dbReference type="InterPro" id="IPR055451">
    <property type="entry name" value="Ig-like_CATSPERD"/>
</dbReference>
<evidence type="ECO:0000313" key="7">
    <source>
        <dbReference type="Proteomes" id="UP000233556"/>
    </source>
</evidence>
<evidence type="ECO:0000256" key="2">
    <source>
        <dbReference type="ARBA" id="ARBA00022729"/>
    </source>
</evidence>
<sequence>MAPPTWRTLVANLCLWLCLWGHRGGSGCGHTRLIYSIHFGHDTKHIAEDDSIDLKNTGMLLQERGWLTVLSPEISNFTQLHDFNKHNLQLAVWRSQRSCTVEILMGDFWNKIYCTDMHESLTLKAIFVHKTGRTSTPLVTVINPNVLVFSAYVIEVELMCGGNTKYLLHIVLEQEYFSEFVDADFCDSVHDREMSTVTVDIPDNPIGCIDVAPLPALVAVSCPPAKHIRIVKNITVRDKELIEEAAPRNHFSYIISHNIFTSCFLDRKDMQAGLSTDQI</sequence>
<keyword evidence="2 4" id="KW-0732">Signal</keyword>
<keyword evidence="3" id="KW-0325">Glycoprotein</keyword>
<accession>A0A2I0UFI0</accession>
<feature type="domain" description="CATSPERD Ig-like" evidence="5">
    <location>
        <begin position="101"/>
        <end position="220"/>
    </location>
</feature>
<dbReference type="OrthoDB" id="8646292at2759"/>
<dbReference type="PANTHER" id="PTHR33722:SF1">
    <property type="entry name" value="CATION CHANNEL SPERM-ASSOCIATED AUXILIARY SUBUNIT DELTA"/>
    <property type="match status" value="1"/>
</dbReference>
<dbReference type="GO" id="GO:0097228">
    <property type="term" value="C:sperm principal piece"/>
    <property type="evidence" value="ECO:0007669"/>
    <property type="project" value="TreeGrafter"/>
</dbReference>
<feature type="signal peptide" evidence="4">
    <location>
        <begin position="1"/>
        <end position="21"/>
    </location>
</feature>
<reference evidence="7" key="1">
    <citation type="submission" date="2017-11" db="EMBL/GenBank/DDBJ databases">
        <authorList>
            <person name="Lima N.C."/>
            <person name="Parody-Merino A.M."/>
            <person name="Battley P.F."/>
            <person name="Fidler A.E."/>
            <person name="Prosdocimi F."/>
        </authorList>
    </citation>
    <scope>NUCLEOTIDE SEQUENCE [LARGE SCALE GENOMIC DNA]</scope>
</reference>
<evidence type="ECO:0000256" key="4">
    <source>
        <dbReference type="SAM" id="SignalP"/>
    </source>
</evidence>
<evidence type="ECO:0000256" key="3">
    <source>
        <dbReference type="ARBA" id="ARBA00023180"/>
    </source>
</evidence>
<evidence type="ECO:0000256" key="1">
    <source>
        <dbReference type="ARBA" id="ARBA00010246"/>
    </source>
</evidence>
<comment type="similarity">
    <text evidence="1">Belongs to the CATSPERD family.</text>
</comment>
<keyword evidence="7" id="KW-1185">Reference proteome</keyword>
<organism evidence="6 7">
    <name type="scientific">Limosa lapponica baueri</name>
    <dbReference type="NCBI Taxonomy" id="1758121"/>
    <lineage>
        <taxon>Eukaryota</taxon>
        <taxon>Metazoa</taxon>
        <taxon>Chordata</taxon>
        <taxon>Craniata</taxon>
        <taxon>Vertebrata</taxon>
        <taxon>Euteleostomi</taxon>
        <taxon>Archelosauria</taxon>
        <taxon>Archosauria</taxon>
        <taxon>Dinosauria</taxon>
        <taxon>Saurischia</taxon>
        <taxon>Theropoda</taxon>
        <taxon>Coelurosauria</taxon>
        <taxon>Aves</taxon>
        <taxon>Neognathae</taxon>
        <taxon>Neoaves</taxon>
        <taxon>Charadriiformes</taxon>
        <taxon>Scolopacidae</taxon>
        <taxon>Limosa</taxon>
    </lineage>
</organism>
<dbReference type="InterPro" id="IPR028751">
    <property type="entry name" value="CATSPERD/E"/>
</dbReference>